<organism evidence="3 4">
    <name type="scientific">Umezawaea endophytica</name>
    <dbReference type="NCBI Taxonomy" id="1654476"/>
    <lineage>
        <taxon>Bacteria</taxon>
        <taxon>Bacillati</taxon>
        <taxon>Actinomycetota</taxon>
        <taxon>Actinomycetes</taxon>
        <taxon>Pseudonocardiales</taxon>
        <taxon>Pseudonocardiaceae</taxon>
        <taxon>Umezawaea</taxon>
    </lineage>
</organism>
<dbReference type="EMBL" id="JANYMP010000022">
    <property type="protein sequence ID" value="MCS7482170.1"/>
    <property type="molecule type" value="Genomic_DNA"/>
</dbReference>
<comment type="caution">
    <text evidence="3">The sequence shown here is derived from an EMBL/GenBank/DDBJ whole genome shotgun (WGS) entry which is preliminary data.</text>
</comment>
<accession>A0A9X2VSP1</accession>
<dbReference type="Proteomes" id="UP001141259">
    <property type="component" value="Unassembled WGS sequence"/>
</dbReference>
<name>A0A9X2VSP1_9PSEU</name>
<dbReference type="Pfam" id="PF04434">
    <property type="entry name" value="SWIM"/>
    <property type="match status" value="1"/>
</dbReference>
<dbReference type="RefSeq" id="WP_259627650.1">
    <property type="nucleotide sequence ID" value="NZ_JANYMP010000022.1"/>
</dbReference>
<dbReference type="GO" id="GO:0008270">
    <property type="term" value="F:zinc ion binding"/>
    <property type="evidence" value="ECO:0007669"/>
    <property type="project" value="UniProtKB-KW"/>
</dbReference>
<protein>
    <submittedName>
        <fullName evidence="3">SWIM zinc finger domain-containing protein</fullName>
    </submittedName>
</protein>
<dbReference type="PROSITE" id="PS50966">
    <property type="entry name" value="ZF_SWIM"/>
    <property type="match status" value="1"/>
</dbReference>
<evidence type="ECO:0000313" key="4">
    <source>
        <dbReference type="Proteomes" id="UP001141259"/>
    </source>
</evidence>
<keyword evidence="4" id="KW-1185">Reference proteome</keyword>
<feature type="domain" description="SWIM-type" evidence="2">
    <location>
        <begin position="50"/>
        <end position="83"/>
    </location>
</feature>
<reference evidence="3" key="1">
    <citation type="submission" date="2022-08" db="EMBL/GenBank/DDBJ databases">
        <authorList>
            <person name="Tistechok S."/>
            <person name="Samborskyy M."/>
            <person name="Roman I."/>
        </authorList>
    </citation>
    <scope>NUCLEOTIDE SEQUENCE</scope>
    <source>
        <strain evidence="3">DSM 103496</strain>
    </source>
</reference>
<evidence type="ECO:0000313" key="3">
    <source>
        <dbReference type="EMBL" id="MCS7482170.1"/>
    </source>
</evidence>
<keyword evidence="1" id="KW-0479">Metal-binding</keyword>
<dbReference type="InterPro" id="IPR007527">
    <property type="entry name" value="Znf_SWIM"/>
</dbReference>
<gene>
    <name evidence="3" type="ORF">NZH93_35435</name>
</gene>
<dbReference type="AlphaFoldDB" id="A0A9X2VSP1"/>
<proteinExistence type="predicted"/>
<sequence length="428" mass="45229">MDAQAVLELAPDSQVASSATRLAGAAGWAGLGRTAQVLWGSCPGSGKNPYRVCVDLGDRATKCSCPSRKFPCKHAVAVQLLHARGEVAVEEAVPDWVSEWVAKRHAVAVPADTSPEAVERRARAKEKTAHKREEAVRGGVLALRDWLSDLAGSGIAGLPGRDAAWWHSITARMVDAQAKGLATAIGELHAIVAAGGPQWAVDAADRLGGLHLLARLSETAEGPLSDVVRARLGFSVTEEQARSAPAWSDHWVALLRLETEDGPLRTVQQWIWARDRAEWVVGVKHSGTGAKPPPLLPHGSEVTGTLHPYPGVPPRRVAAGELVGKRPADAIPVPATWRDALAGLEPALRADPWQRLHPLGCAAVRASADVRFLVDAGRRGLPVRGDVALDRALAVTGGEPFDAWGVWDGHGLRLGAVAEPGKAPEVVA</sequence>
<keyword evidence="1" id="KW-0863">Zinc-finger</keyword>
<evidence type="ECO:0000256" key="1">
    <source>
        <dbReference type="PROSITE-ProRule" id="PRU00325"/>
    </source>
</evidence>
<keyword evidence="1" id="KW-0862">Zinc</keyword>
<evidence type="ECO:0000259" key="2">
    <source>
        <dbReference type="PROSITE" id="PS50966"/>
    </source>
</evidence>